<dbReference type="SUPFAM" id="SSF56300">
    <property type="entry name" value="Metallo-dependent phosphatases"/>
    <property type="match status" value="1"/>
</dbReference>
<keyword evidence="5" id="KW-1185">Reference proteome</keyword>
<dbReference type="Proteomes" id="UP000041254">
    <property type="component" value="Unassembled WGS sequence"/>
</dbReference>
<dbReference type="PANTHER" id="PTHR33987:SF1">
    <property type="entry name" value="CALCINEURIN-LIKE METALLO-PHOSPHOESTERASE SUPERFAMILY PROTEIN"/>
    <property type="match status" value="1"/>
</dbReference>
<dbReference type="VEuPathDB" id="CryptoDB:Vbra_17303"/>
<feature type="domain" description="PhoD-like phosphatase metallophosphatase" evidence="3">
    <location>
        <begin position="135"/>
        <end position="306"/>
    </location>
</feature>
<dbReference type="InterPro" id="IPR029052">
    <property type="entry name" value="Metallo-depent_PP-like"/>
</dbReference>
<evidence type="ECO:0000259" key="3">
    <source>
        <dbReference type="Pfam" id="PF09423"/>
    </source>
</evidence>
<dbReference type="PANTHER" id="PTHR33987">
    <property type="entry name" value="CALCINEURIN-LIKE METALLO-PHOSPHOESTERASE SUPERFAMILY PROTEIN"/>
    <property type="match status" value="1"/>
</dbReference>
<dbReference type="InterPro" id="IPR038607">
    <property type="entry name" value="PhoD-like_sf"/>
</dbReference>
<keyword evidence="1" id="KW-0472">Membrane</keyword>
<keyword evidence="1" id="KW-1133">Transmembrane helix</keyword>
<evidence type="ECO:0000313" key="5">
    <source>
        <dbReference type="Proteomes" id="UP000041254"/>
    </source>
</evidence>
<feature type="transmembrane region" description="Helical" evidence="1">
    <location>
        <begin position="428"/>
        <end position="454"/>
    </location>
</feature>
<name>A0A0G4GBP6_VITBC</name>
<evidence type="ECO:0000256" key="2">
    <source>
        <dbReference type="SAM" id="SignalP"/>
    </source>
</evidence>
<organism evidence="4 5">
    <name type="scientific">Vitrella brassicaformis (strain CCMP3155)</name>
    <dbReference type="NCBI Taxonomy" id="1169540"/>
    <lineage>
        <taxon>Eukaryota</taxon>
        <taxon>Sar</taxon>
        <taxon>Alveolata</taxon>
        <taxon>Colpodellida</taxon>
        <taxon>Vitrellaceae</taxon>
        <taxon>Vitrella</taxon>
    </lineage>
</organism>
<dbReference type="InterPro" id="IPR018946">
    <property type="entry name" value="PhoD-like_MPP"/>
</dbReference>
<dbReference type="OrthoDB" id="10266805at2759"/>
<accession>A0A0G4GBP6</accession>
<feature type="signal peptide" evidence="2">
    <location>
        <begin position="1"/>
        <end position="33"/>
    </location>
</feature>
<reference evidence="4 5" key="1">
    <citation type="submission" date="2014-11" db="EMBL/GenBank/DDBJ databases">
        <authorList>
            <person name="Zhu J."/>
            <person name="Qi W."/>
            <person name="Song R."/>
        </authorList>
    </citation>
    <scope>NUCLEOTIDE SEQUENCE [LARGE SCALE GENOMIC DNA]</scope>
</reference>
<keyword evidence="2" id="KW-0732">Signal</keyword>
<feature type="chain" id="PRO_5005189771" description="PhoD-like phosphatase metallophosphatase domain-containing protein" evidence="2">
    <location>
        <begin position="34"/>
        <end position="466"/>
    </location>
</feature>
<dbReference type="Pfam" id="PF09423">
    <property type="entry name" value="PhoD"/>
    <property type="match status" value="1"/>
</dbReference>
<gene>
    <name evidence="4" type="ORF">Vbra_17303</name>
</gene>
<dbReference type="OMA" id="FIGKERT"/>
<evidence type="ECO:0000313" key="4">
    <source>
        <dbReference type="EMBL" id="CEM26262.1"/>
    </source>
</evidence>
<dbReference type="FunCoup" id="A0A0G4GBP6">
    <property type="interactions" value="60"/>
</dbReference>
<keyword evidence="1" id="KW-0812">Transmembrane</keyword>
<sequence length="466" mass="51057">MIRQPLRNMLSGVAEPFLFLVVLTCCLPDAAVCQPSGGSDLQLPFELRRLAFGSCAKQKYVRQPIWDVVAATQPDAFIWTGDAHYANCSSVACLREGYAKQSSVPEYAAFVGSKDADGRPVVGGMWDDHDYGVNDGGQFYSLKNTSQSLFLDFIGVPTDSPRRSRQGVYSSLSFGTPPHKTKLLMLDTRFFRDWPLLPSVGSIRLPGSAFIGALVRFSLAFFGFGEGYSGDVLGEDQWMWLEEQLTHSDAAVHVILSSIQIMTMCAVFESWGHFPIARQRLFSLLQRTKPKGLIFISGDVHFGEAIGKSSGVVEVTSSGLTHSCATATLVGPLCEPLLVRCPHMRLDHNATAYYVRENFGLLDVRFEPPDAPTPKRVHLHAAVLDEDGRERITANVTRSLSDDPSVPLRYLDEVPSLIRHTSPVTKGAVFAVLGLVMLVGGQVFVVLCVSILRLCSGKKKGKRKTG</sequence>
<dbReference type="AlphaFoldDB" id="A0A0G4GBP6"/>
<dbReference type="Gene3D" id="3.60.21.70">
    <property type="entry name" value="PhoD-like phosphatase"/>
    <property type="match status" value="1"/>
</dbReference>
<dbReference type="CDD" id="cd07389">
    <property type="entry name" value="MPP_PhoD"/>
    <property type="match status" value="1"/>
</dbReference>
<dbReference type="EMBL" id="CDMY01000613">
    <property type="protein sequence ID" value="CEM26262.1"/>
    <property type="molecule type" value="Genomic_DNA"/>
</dbReference>
<dbReference type="PhylomeDB" id="A0A0G4GBP6"/>
<proteinExistence type="predicted"/>
<protein>
    <recommendedName>
        <fullName evidence="3">PhoD-like phosphatase metallophosphatase domain-containing protein</fullName>
    </recommendedName>
</protein>
<dbReference type="InParanoid" id="A0A0G4GBP6"/>
<evidence type="ECO:0000256" key="1">
    <source>
        <dbReference type="SAM" id="Phobius"/>
    </source>
</evidence>
<dbReference type="STRING" id="1169540.A0A0G4GBP6"/>